<name>A0A1M6NLU5_9BACT</name>
<accession>A0A1M6NLU5</accession>
<dbReference type="InParanoid" id="A0A1M6NLU5"/>
<organism evidence="1 2">
    <name type="scientific">Rubritalea squalenifaciens DSM 18772</name>
    <dbReference type="NCBI Taxonomy" id="1123071"/>
    <lineage>
        <taxon>Bacteria</taxon>
        <taxon>Pseudomonadati</taxon>
        <taxon>Verrucomicrobiota</taxon>
        <taxon>Verrucomicrobiia</taxon>
        <taxon>Verrucomicrobiales</taxon>
        <taxon>Rubritaleaceae</taxon>
        <taxon>Rubritalea</taxon>
    </lineage>
</organism>
<dbReference type="RefSeq" id="WP_143184469.1">
    <property type="nucleotide sequence ID" value="NZ_FQYR01000005.1"/>
</dbReference>
<dbReference type="Gene3D" id="3.20.20.150">
    <property type="entry name" value="Divalent-metal-dependent TIM barrel enzymes"/>
    <property type="match status" value="1"/>
</dbReference>
<proteinExistence type="predicted"/>
<dbReference type="InterPro" id="IPR036237">
    <property type="entry name" value="Xyl_isomerase-like_sf"/>
</dbReference>
<sequence length="338" mass="36024">MSKQIILKANLELGVVPTHVKFVGGLVPDENGKLPRNADGEFVVVAEMKKLMEQSSVAITSVQVPYFGGADAADVDAFYNSLKDLGLTLHIIMMVGGADPMSPEGEDAVVAQLVEGLQTAKKFGVATVSSTSLEEWMDPNASRKDGADFDAAVKQVIKLHVRAYEEAGVAGSCVEAWNLEFLRGIEFSTFTDLGRVWEVAKGANEVIGKKFFKLLIDAAHCGDSELSIDENAALIAKIAESGEMGMFHASSPTTRGCLSTDDGWIGALLTACAKTGKLTQVFVELFNHEDDALAGLRAGVEGHGVDTTDGRTYSEAVIDGLRDVSCRINNLVARGLLK</sequence>
<dbReference type="EMBL" id="FQYR01000005">
    <property type="protein sequence ID" value="SHJ96670.1"/>
    <property type="molecule type" value="Genomic_DNA"/>
</dbReference>
<dbReference type="SUPFAM" id="SSF51658">
    <property type="entry name" value="Xylose isomerase-like"/>
    <property type="match status" value="1"/>
</dbReference>
<evidence type="ECO:0000313" key="1">
    <source>
        <dbReference type="EMBL" id="SHJ96670.1"/>
    </source>
</evidence>
<gene>
    <name evidence="1" type="ORF">SAMN02745181_2897</name>
</gene>
<dbReference type="STRING" id="1123071.SAMN02745181_2897"/>
<evidence type="ECO:0008006" key="3">
    <source>
        <dbReference type="Google" id="ProtNLM"/>
    </source>
</evidence>
<dbReference type="AlphaFoldDB" id="A0A1M6NLU5"/>
<evidence type="ECO:0000313" key="2">
    <source>
        <dbReference type="Proteomes" id="UP000184510"/>
    </source>
</evidence>
<reference evidence="1 2" key="1">
    <citation type="submission" date="2016-11" db="EMBL/GenBank/DDBJ databases">
        <authorList>
            <person name="Jaros S."/>
            <person name="Januszkiewicz K."/>
            <person name="Wedrychowicz H."/>
        </authorList>
    </citation>
    <scope>NUCLEOTIDE SEQUENCE [LARGE SCALE GENOMIC DNA]</scope>
    <source>
        <strain evidence="1 2">DSM 18772</strain>
    </source>
</reference>
<dbReference type="Proteomes" id="UP000184510">
    <property type="component" value="Unassembled WGS sequence"/>
</dbReference>
<protein>
    <recommendedName>
        <fullName evidence="3">Sugar phosphate isomerase/epimerase</fullName>
    </recommendedName>
</protein>
<keyword evidence="2" id="KW-1185">Reference proteome</keyword>
<dbReference type="OrthoDB" id="185397at2"/>